<accession>A0ABD0U8F3</accession>
<organism evidence="1 2">
    <name type="scientific">Dendrobium thyrsiflorum</name>
    <name type="common">Pinecone-like raceme dendrobium</name>
    <name type="synonym">Orchid</name>
    <dbReference type="NCBI Taxonomy" id="117978"/>
    <lineage>
        <taxon>Eukaryota</taxon>
        <taxon>Viridiplantae</taxon>
        <taxon>Streptophyta</taxon>
        <taxon>Embryophyta</taxon>
        <taxon>Tracheophyta</taxon>
        <taxon>Spermatophyta</taxon>
        <taxon>Magnoliopsida</taxon>
        <taxon>Liliopsida</taxon>
        <taxon>Asparagales</taxon>
        <taxon>Orchidaceae</taxon>
        <taxon>Epidendroideae</taxon>
        <taxon>Malaxideae</taxon>
        <taxon>Dendrobiinae</taxon>
        <taxon>Dendrobium</taxon>
    </lineage>
</organism>
<sequence length="50" mass="5774">MAAALKVPLSIIRHPCVRRSCATVRTIRSLSTFTFQASLYLRRQRLFFCS</sequence>
<protein>
    <submittedName>
        <fullName evidence="1">Uncharacterized protein</fullName>
    </submittedName>
</protein>
<dbReference type="Proteomes" id="UP001552299">
    <property type="component" value="Unassembled WGS sequence"/>
</dbReference>
<comment type="caution">
    <text evidence="1">The sequence shown here is derived from an EMBL/GenBank/DDBJ whole genome shotgun (WGS) entry which is preliminary data.</text>
</comment>
<proteinExistence type="predicted"/>
<evidence type="ECO:0000313" key="2">
    <source>
        <dbReference type="Proteomes" id="UP001552299"/>
    </source>
</evidence>
<evidence type="ECO:0000313" key="1">
    <source>
        <dbReference type="EMBL" id="KAL0908776.1"/>
    </source>
</evidence>
<dbReference type="AlphaFoldDB" id="A0ABD0U8F3"/>
<dbReference type="EMBL" id="JANQDX010000017">
    <property type="protein sequence ID" value="KAL0908776.1"/>
    <property type="molecule type" value="Genomic_DNA"/>
</dbReference>
<name>A0ABD0U8F3_DENTH</name>
<reference evidence="1 2" key="1">
    <citation type="journal article" date="2024" name="Plant Biotechnol. J.">
        <title>Dendrobium thyrsiflorum genome and its molecular insights into genes involved in important horticultural traits.</title>
        <authorList>
            <person name="Chen B."/>
            <person name="Wang J.Y."/>
            <person name="Zheng P.J."/>
            <person name="Li K.L."/>
            <person name="Liang Y.M."/>
            <person name="Chen X.F."/>
            <person name="Zhang C."/>
            <person name="Zhao X."/>
            <person name="He X."/>
            <person name="Zhang G.Q."/>
            <person name="Liu Z.J."/>
            <person name="Xu Q."/>
        </authorList>
    </citation>
    <scope>NUCLEOTIDE SEQUENCE [LARGE SCALE GENOMIC DNA]</scope>
    <source>
        <strain evidence="1">GZMU011</strain>
    </source>
</reference>
<keyword evidence="2" id="KW-1185">Reference proteome</keyword>
<gene>
    <name evidence="1" type="ORF">M5K25_023285</name>
</gene>